<dbReference type="GeneID" id="70292264"/>
<dbReference type="Proteomes" id="UP000887229">
    <property type="component" value="Unassembled WGS sequence"/>
</dbReference>
<comment type="similarity">
    <text evidence="2 8">Belongs to the methyltransferase superfamily. LCMT family.</text>
</comment>
<keyword evidence="7 8" id="KW-0949">S-adenosyl-L-methionine</keyword>
<dbReference type="Pfam" id="PF04072">
    <property type="entry name" value="LCM"/>
    <property type="match status" value="1"/>
</dbReference>
<dbReference type="PIRSF" id="PIRSF016305">
    <property type="entry name" value="LCM_mtfrase"/>
    <property type="match status" value="1"/>
</dbReference>
<reference evidence="11" key="1">
    <citation type="journal article" date="2021" name="IMA Fungus">
        <title>Genomic characterization of three marine fungi, including Emericellopsis atlantica sp. nov. with signatures of a generalist lifestyle and marine biomass degradation.</title>
        <authorList>
            <person name="Hagestad O.C."/>
            <person name="Hou L."/>
            <person name="Andersen J.H."/>
            <person name="Hansen E.H."/>
            <person name="Altermark B."/>
            <person name="Li C."/>
            <person name="Kuhnert E."/>
            <person name="Cox R.J."/>
            <person name="Crous P.W."/>
            <person name="Spatafora J.W."/>
            <person name="Lail K."/>
            <person name="Amirebrahimi M."/>
            <person name="Lipzen A."/>
            <person name="Pangilinan J."/>
            <person name="Andreopoulos W."/>
            <person name="Hayes R.D."/>
            <person name="Ng V."/>
            <person name="Grigoriev I.V."/>
            <person name="Jackson S.A."/>
            <person name="Sutton T.D.S."/>
            <person name="Dobson A.D.W."/>
            <person name="Rama T."/>
        </authorList>
    </citation>
    <scope>NUCLEOTIDE SEQUENCE</scope>
    <source>
        <strain evidence="11">TS7</strain>
    </source>
</reference>
<dbReference type="OrthoDB" id="203237at2759"/>
<protein>
    <recommendedName>
        <fullName evidence="4 8">Leucine carboxyl methyltransferase 1</fullName>
        <ecNumber evidence="3 8">2.1.1.233</ecNumber>
    </recommendedName>
</protein>
<evidence type="ECO:0000256" key="10">
    <source>
        <dbReference type="SAM" id="MobiDB-lite"/>
    </source>
</evidence>
<feature type="binding site" evidence="9">
    <location>
        <position position="109"/>
    </location>
    <ligand>
        <name>S-adenosyl-L-methionine</name>
        <dbReference type="ChEBI" id="CHEBI:59789"/>
    </ligand>
</feature>
<feature type="binding site" evidence="9">
    <location>
        <position position="85"/>
    </location>
    <ligand>
        <name>S-adenosyl-L-methionine</name>
        <dbReference type="ChEBI" id="CHEBI:59789"/>
    </ligand>
</feature>
<dbReference type="GO" id="GO:0018423">
    <property type="term" value="F:protein C-terminal leucine carboxyl O-methyltransferase activity"/>
    <property type="evidence" value="ECO:0007669"/>
    <property type="project" value="UniProtKB-EC"/>
</dbReference>
<evidence type="ECO:0000313" key="11">
    <source>
        <dbReference type="EMBL" id="KAG9253409.1"/>
    </source>
</evidence>
<dbReference type="AlphaFoldDB" id="A0A9P8CN50"/>
<dbReference type="EMBL" id="MU251258">
    <property type="protein sequence ID" value="KAG9253409.1"/>
    <property type="molecule type" value="Genomic_DNA"/>
</dbReference>
<organism evidence="11 12">
    <name type="scientific">Emericellopsis atlantica</name>
    <dbReference type="NCBI Taxonomy" id="2614577"/>
    <lineage>
        <taxon>Eukaryota</taxon>
        <taxon>Fungi</taxon>
        <taxon>Dikarya</taxon>
        <taxon>Ascomycota</taxon>
        <taxon>Pezizomycotina</taxon>
        <taxon>Sordariomycetes</taxon>
        <taxon>Hypocreomycetidae</taxon>
        <taxon>Hypocreales</taxon>
        <taxon>Bionectriaceae</taxon>
        <taxon>Emericellopsis</taxon>
    </lineage>
</organism>
<dbReference type="GO" id="GO:0032259">
    <property type="term" value="P:methylation"/>
    <property type="evidence" value="ECO:0007669"/>
    <property type="project" value="UniProtKB-KW"/>
</dbReference>
<dbReference type="PANTHER" id="PTHR13600:SF21">
    <property type="entry name" value="LEUCINE CARBOXYL METHYLTRANSFERASE 1"/>
    <property type="match status" value="1"/>
</dbReference>
<evidence type="ECO:0000256" key="2">
    <source>
        <dbReference type="ARBA" id="ARBA00010703"/>
    </source>
</evidence>
<dbReference type="RefSeq" id="XP_046117333.1">
    <property type="nucleotide sequence ID" value="XM_046261361.1"/>
</dbReference>
<dbReference type="InterPro" id="IPR029063">
    <property type="entry name" value="SAM-dependent_MTases_sf"/>
</dbReference>
<keyword evidence="5 8" id="KW-0489">Methyltransferase</keyword>
<dbReference type="EC" id="2.1.1.233" evidence="3 8"/>
<feature type="binding site" evidence="9">
    <location>
        <position position="212"/>
    </location>
    <ligand>
        <name>S-adenosyl-L-methionine</name>
        <dbReference type="ChEBI" id="CHEBI:59789"/>
    </ligand>
</feature>
<gene>
    <name evidence="11" type="ORF">F5Z01DRAFT_624158</name>
</gene>
<sequence length="350" mass="38584">MPSSIPNLLTLRGRGGSRASRGRGRAHPDAHDTTIQGTDTDAAVSRLSAVHCGYLTDPYAQFFVSADGGPPTRRLPIINRGTYTRTTALDRLVDAFLDGRGQRQIVSLGAGTDTRVFRRFARGETEGLVYHEIDFEVISQKKMRIVRGNPMLSRIMGEITVSEDATYWSSDLGTRGEYHCHGLDLRKLVDAGESQALIPGLRTDIPTLVVSECCLCYLATEQAAAVLAYFHNRIQSLGTVIYEPVLSHDAFGKVMTSNLAARGISMPTLDSYPTPTDQEKRLSEAGFHGSVKAMTVGDIWRRWVSEDEKTRLDSLEGLDEVEEWELLAGHYVVAWGSKGLDVQGWNELPN</sequence>
<evidence type="ECO:0000256" key="3">
    <source>
        <dbReference type="ARBA" id="ARBA00012834"/>
    </source>
</evidence>
<dbReference type="PANTHER" id="PTHR13600">
    <property type="entry name" value="LEUCINE CARBOXYL METHYLTRANSFERASE"/>
    <property type="match status" value="1"/>
</dbReference>
<name>A0A9P8CN50_9HYPO</name>
<keyword evidence="12" id="KW-1185">Reference proteome</keyword>
<evidence type="ECO:0000256" key="9">
    <source>
        <dbReference type="PIRSR" id="PIRSR016305-1"/>
    </source>
</evidence>
<evidence type="ECO:0000256" key="1">
    <source>
        <dbReference type="ARBA" id="ARBA00000724"/>
    </source>
</evidence>
<evidence type="ECO:0000256" key="5">
    <source>
        <dbReference type="ARBA" id="ARBA00022603"/>
    </source>
</evidence>
<evidence type="ECO:0000256" key="4">
    <source>
        <dbReference type="ARBA" id="ARBA00017497"/>
    </source>
</evidence>
<keyword evidence="6 8" id="KW-0808">Transferase</keyword>
<evidence type="ECO:0000256" key="7">
    <source>
        <dbReference type="ARBA" id="ARBA00022691"/>
    </source>
</evidence>
<dbReference type="InterPro" id="IPR016651">
    <property type="entry name" value="LCMT1"/>
</dbReference>
<dbReference type="InterPro" id="IPR007213">
    <property type="entry name" value="Ppm1/Ppm2/Tcmp"/>
</dbReference>
<accession>A0A9P8CN50</accession>
<evidence type="ECO:0000256" key="6">
    <source>
        <dbReference type="ARBA" id="ARBA00022679"/>
    </source>
</evidence>
<dbReference type="Gene3D" id="3.40.50.150">
    <property type="entry name" value="Vaccinia Virus protein VP39"/>
    <property type="match status" value="1"/>
</dbReference>
<evidence type="ECO:0000313" key="12">
    <source>
        <dbReference type="Proteomes" id="UP000887229"/>
    </source>
</evidence>
<feature type="binding site" evidence="9">
    <location>
        <begin position="184"/>
        <end position="185"/>
    </location>
    <ligand>
        <name>S-adenosyl-L-methionine</name>
        <dbReference type="ChEBI" id="CHEBI:59789"/>
    </ligand>
</feature>
<comment type="catalytic activity">
    <reaction evidence="1 8">
        <text>[phosphatase 2A protein]-C-terminal L-leucine + S-adenosyl-L-methionine = [phosphatase 2A protein]-C-terminal L-leucine methyl ester + S-adenosyl-L-homocysteine</text>
        <dbReference type="Rhea" id="RHEA:48544"/>
        <dbReference type="Rhea" id="RHEA-COMP:12134"/>
        <dbReference type="Rhea" id="RHEA-COMP:12135"/>
        <dbReference type="ChEBI" id="CHEBI:57856"/>
        <dbReference type="ChEBI" id="CHEBI:59789"/>
        <dbReference type="ChEBI" id="CHEBI:90516"/>
        <dbReference type="ChEBI" id="CHEBI:90517"/>
        <dbReference type="EC" id="2.1.1.233"/>
    </reaction>
</comment>
<comment type="function">
    <text evidence="8">Methylates the carboxyl group of the C-terminal leucine residue of protein phosphatase 2A catalytic subunits to form alpha-leucine ester residues.</text>
</comment>
<dbReference type="SUPFAM" id="SSF53335">
    <property type="entry name" value="S-adenosyl-L-methionine-dependent methyltransferases"/>
    <property type="match status" value="1"/>
</dbReference>
<proteinExistence type="inferred from homology"/>
<comment type="caution">
    <text evidence="11">The sequence shown here is derived from an EMBL/GenBank/DDBJ whole genome shotgun (WGS) entry which is preliminary data.</text>
</comment>
<feature type="region of interest" description="Disordered" evidence="10">
    <location>
        <begin position="1"/>
        <end position="35"/>
    </location>
</feature>
<evidence type="ECO:0000256" key="8">
    <source>
        <dbReference type="PIRNR" id="PIRNR016305"/>
    </source>
</evidence>